<name>A0A8C5DHC5_GOUWI</name>
<organism evidence="1 2">
    <name type="scientific">Gouania willdenowi</name>
    <name type="common">Blunt-snouted clingfish</name>
    <name type="synonym">Lepadogaster willdenowi</name>
    <dbReference type="NCBI Taxonomy" id="441366"/>
    <lineage>
        <taxon>Eukaryota</taxon>
        <taxon>Metazoa</taxon>
        <taxon>Chordata</taxon>
        <taxon>Craniata</taxon>
        <taxon>Vertebrata</taxon>
        <taxon>Euteleostomi</taxon>
        <taxon>Actinopterygii</taxon>
        <taxon>Neopterygii</taxon>
        <taxon>Teleostei</taxon>
        <taxon>Neoteleostei</taxon>
        <taxon>Acanthomorphata</taxon>
        <taxon>Ovalentaria</taxon>
        <taxon>Blenniimorphae</taxon>
        <taxon>Blenniiformes</taxon>
        <taxon>Gobiesocoidei</taxon>
        <taxon>Gobiesocidae</taxon>
        <taxon>Gobiesocinae</taxon>
        <taxon>Gouania</taxon>
    </lineage>
</organism>
<protein>
    <submittedName>
        <fullName evidence="1">Uncharacterized protein</fullName>
    </submittedName>
</protein>
<reference evidence="1" key="3">
    <citation type="submission" date="2025-09" db="UniProtKB">
        <authorList>
            <consortium name="Ensembl"/>
        </authorList>
    </citation>
    <scope>IDENTIFICATION</scope>
</reference>
<sequence length="175" mass="19302">IYQSQWSLFVMIPMTNRAFEVTNLVPGMQYDLCVLATWEDSATTLTATNIVGCVQFITREDYPQCQSLHSGFLGGTMILVVGGIIVTSGIQSNKVPSVSNTYSQTNGGLNRFNGALPQPQHGRQKVVSLSVKCKCGPRGDTFPFLAKQRNSRIKEQVRSCSHLFVTLNNQSMFTC</sequence>
<dbReference type="Proteomes" id="UP000694680">
    <property type="component" value="Chromosome 8"/>
</dbReference>
<evidence type="ECO:0000313" key="2">
    <source>
        <dbReference type="Proteomes" id="UP000694680"/>
    </source>
</evidence>
<dbReference type="AlphaFoldDB" id="A0A8C5DHC5"/>
<dbReference type="Ensembl" id="ENSGWIT00000007558.1">
    <property type="protein sequence ID" value="ENSGWIP00000006822.1"/>
    <property type="gene ID" value="ENSGWIG00000003989.1"/>
</dbReference>
<reference evidence="1" key="2">
    <citation type="submission" date="2025-08" db="UniProtKB">
        <authorList>
            <consortium name="Ensembl"/>
        </authorList>
    </citation>
    <scope>IDENTIFICATION</scope>
</reference>
<proteinExistence type="predicted"/>
<evidence type="ECO:0000313" key="1">
    <source>
        <dbReference type="Ensembl" id="ENSGWIP00000006822.1"/>
    </source>
</evidence>
<keyword evidence="2" id="KW-1185">Reference proteome</keyword>
<accession>A0A8C5DHC5</accession>
<reference evidence="1" key="1">
    <citation type="submission" date="2020-06" db="EMBL/GenBank/DDBJ databases">
        <authorList>
            <consortium name="Wellcome Sanger Institute Data Sharing"/>
        </authorList>
    </citation>
    <scope>NUCLEOTIDE SEQUENCE [LARGE SCALE GENOMIC DNA]</scope>
</reference>